<comment type="subunit">
    <text evidence="9">The complex is composed of two ATP-binding proteins (BtuD), two transmembrane proteins (BtuC) and a solute-binding protein (BtuF).</text>
</comment>
<reference evidence="13 14" key="1">
    <citation type="journal article" date="2019" name="Int. J. Syst. Evol. Microbiol.">
        <title>The Global Catalogue of Microorganisms (GCM) 10K type strain sequencing project: providing services to taxonomists for standard genome sequencing and annotation.</title>
        <authorList>
            <consortium name="The Broad Institute Genomics Platform"/>
            <consortium name="The Broad Institute Genome Sequencing Center for Infectious Disease"/>
            <person name="Wu L."/>
            <person name="Ma J."/>
        </authorList>
    </citation>
    <scope>NUCLEOTIDE SEQUENCE [LARGE SCALE GENOMIC DNA]</scope>
    <source>
        <strain evidence="13 14">CGMCC 1.12859</strain>
    </source>
</reference>
<evidence type="ECO:0000256" key="8">
    <source>
        <dbReference type="ARBA" id="ARBA00053891"/>
    </source>
</evidence>
<feature type="transmembrane region" description="Helical" evidence="12">
    <location>
        <begin position="277"/>
        <end position="302"/>
    </location>
</feature>
<dbReference type="Proteomes" id="UP001597139">
    <property type="component" value="Unassembled WGS sequence"/>
</dbReference>
<dbReference type="PANTHER" id="PTHR30472">
    <property type="entry name" value="FERRIC ENTEROBACTIN TRANSPORT SYSTEM PERMEASE PROTEIN"/>
    <property type="match status" value="1"/>
</dbReference>
<dbReference type="RefSeq" id="WP_267647990.1">
    <property type="nucleotide sequence ID" value="NZ_JANHGR010000003.1"/>
</dbReference>
<dbReference type="FunFam" id="1.10.3470.10:FF:000001">
    <property type="entry name" value="Vitamin B12 ABC transporter permease BtuC"/>
    <property type="match status" value="1"/>
</dbReference>
<keyword evidence="3" id="KW-0813">Transport</keyword>
<dbReference type="EMBL" id="JBHUCZ010000012">
    <property type="protein sequence ID" value="MFD1568490.1"/>
    <property type="molecule type" value="Genomic_DNA"/>
</dbReference>
<feature type="region of interest" description="Disordered" evidence="11">
    <location>
        <begin position="1"/>
        <end position="20"/>
    </location>
</feature>
<comment type="similarity">
    <text evidence="2">Belongs to the binding-protein-dependent transport system permease family. FecCD subfamily.</text>
</comment>
<evidence type="ECO:0000256" key="7">
    <source>
        <dbReference type="ARBA" id="ARBA00023136"/>
    </source>
</evidence>
<accession>A0ABD6BUW9</accession>
<keyword evidence="7 12" id="KW-0472">Membrane</keyword>
<feature type="transmembrane region" description="Helical" evidence="12">
    <location>
        <begin position="80"/>
        <end position="106"/>
    </location>
</feature>
<evidence type="ECO:0000256" key="12">
    <source>
        <dbReference type="SAM" id="Phobius"/>
    </source>
</evidence>
<evidence type="ECO:0000313" key="14">
    <source>
        <dbReference type="Proteomes" id="UP001597139"/>
    </source>
</evidence>
<feature type="transmembrane region" description="Helical" evidence="12">
    <location>
        <begin position="314"/>
        <end position="334"/>
    </location>
</feature>
<protein>
    <recommendedName>
        <fullName evidence="10">Cobalamin import system permease protein BtuC</fullName>
    </recommendedName>
</protein>
<organism evidence="13 14">
    <name type="scientific">Halolamina litorea</name>
    <dbReference type="NCBI Taxonomy" id="1515593"/>
    <lineage>
        <taxon>Archaea</taxon>
        <taxon>Methanobacteriati</taxon>
        <taxon>Methanobacteriota</taxon>
        <taxon>Stenosarchaea group</taxon>
        <taxon>Halobacteria</taxon>
        <taxon>Halobacteriales</taxon>
        <taxon>Haloferacaceae</taxon>
    </lineage>
</organism>
<comment type="function">
    <text evidence="8">Required for corrinoid utilization. Probably part of the ABC transporter complex BtuCDF involved in cobalamin (vitamin B12) import. Probably involved in the translocation of the substrate across the membrane.</text>
</comment>
<feature type="transmembrane region" description="Helical" evidence="12">
    <location>
        <begin position="118"/>
        <end position="138"/>
    </location>
</feature>
<dbReference type="Gene3D" id="1.10.3470.10">
    <property type="entry name" value="ABC transporter involved in vitamin B12 uptake, BtuC"/>
    <property type="match status" value="1"/>
</dbReference>
<comment type="caution">
    <text evidence="13">The sequence shown here is derived from an EMBL/GenBank/DDBJ whole genome shotgun (WGS) entry which is preliminary data.</text>
</comment>
<evidence type="ECO:0000256" key="6">
    <source>
        <dbReference type="ARBA" id="ARBA00022989"/>
    </source>
</evidence>
<dbReference type="PANTHER" id="PTHR30472:SF25">
    <property type="entry name" value="ABC TRANSPORTER PERMEASE PROTEIN MJ0876-RELATED"/>
    <property type="match status" value="1"/>
</dbReference>
<feature type="transmembrane region" description="Helical" evidence="12">
    <location>
        <begin position="225"/>
        <end position="245"/>
    </location>
</feature>
<evidence type="ECO:0000256" key="10">
    <source>
        <dbReference type="ARBA" id="ARBA00071366"/>
    </source>
</evidence>
<dbReference type="GO" id="GO:0005886">
    <property type="term" value="C:plasma membrane"/>
    <property type="evidence" value="ECO:0007669"/>
    <property type="project" value="UniProtKB-SubCell"/>
</dbReference>
<evidence type="ECO:0000256" key="3">
    <source>
        <dbReference type="ARBA" id="ARBA00022448"/>
    </source>
</evidence>
<evidence type="ECO:0000256" key="4">
    <source>
        <dbReference type="ARBA" id="ARBA00022475"/>
    </source>
</evidence>
<evidence type="ECO:0000256" key="5">
    <source>
        <dbReference type="ARBA" id="ARBA00022692"/>
    </source>
</evidence>
<feature type="transmembrane region" description="Helical" evidence="12">
    <location>
        <begin position="184"/>
        <end position="205"/>
    </location>
</feature>
<keyword evidence="5 12" id="KW-0812">Transmembrane</keyword>
<dbReference type="InterPro" id="IPR037294">
    <property type="entry name" value="ABC_BtuC-like"/>
</dbReference>
<evidence type="ECO:0000256" key="1">
    <source>
        <dbReference type="ARBA" id="ARBA00004651"/>
    </source>
</evidence>
<dbReference type="AlphaFoldDB" id="A0ABD6BUW9"/>
<feature type="transmembrane region" description="Helical" evidence="12">
    <location>
        <begin position="37"/>
        <end position="60"/>
    </location>
</feature>
<feature type="transmembrane region" description="Helical" evidence="12">
    <location>
        <begin position="341"/>
        <end position="362"/>
    </location>
</feature>
<gene>
    <name evidence="13" type="ORF">ACFSAU_13420</name>
</gene>
<name>A0ABD6BUW9_9EURY</name>
<sequence length="368" mass="37770">MNADTEHTGSGTEGGSPETAADAVDAYEQHVRQKTGVVLATVGVLFVLAAYSVLSGPIGIPLSQLPGILAGSVGGTPARVIWNIRLPRVVAAVGAGFGLAVAGAVLQSLLRNPLASPYTLGISQAAAFGAAVAIVVFGAGSTTGGSFASWVPYLTGVTAFVAALGSTGAILLVARLRRATPETLVLTGIALGAFFSAGTSALEYFATNVQLAALVAWRFGTVSNATWDGNLLLWTGALLAGGYFVHRSWAYEVLDAGDDTARTLGVEVTRLRVTGMIIASLLTAIVVSLFGVIGFVGLVVPHIVRRVIGGDERFLIVTSSVAGGALLLASDIVARRIIAPVVLPVGIVTAFVGVPLFLYLIVNGREYW</sequence>
<dbReference type="Pfam" id="PF01032">
    <property type="entry name" value="FecCD"/>
    <property type="match status" value="1"/>
</dbReference>
<dbReference type="InterPro" id="IPR000522">
    <property type="entry name" value="ABC_transptr_permease_BtuC"/>
</dbReference>
<evidence type="ECO:0000256" key="9">
    <source>
        <dbReference type="ARBA" id="ARBA00064420"/>
    </source>
</evidence>
<evidence type="ECO:0000256" key="11">
    <source>
        <dbReference type="SAM" id="MobiDB-lite"/>
    </source>
</evidence>
<keyword evidence="4" id="KW-1003">Cell membrane</keyword>
<dbReference type="CDD" id="cd06550">
    <property type="entry name" value="TM_ABC_iron-siderophores_like"/>
    <property type="match status" value="1"/>
</dbReference>
<dbReference type="SUPFAM" id="SSF81345">
    <property type="entry name" value="ABC transporter involved in vitamin B12 uptake, BtuC"/>
    <property type="match status" value="1"/>
</dbReference>
<evidence type="ECO:0000313" key="13">
    <source>
        <dbReference type="EMBL" id="MFD1568490.1"/>
    </source>
</evidence>
<evidence type="ECO:0000256" key="2">
    <source>
        <dbReference type="ARBA" id="ARBA00007935"/>
    </source>
</evidence>
<keyword evidence="14" id="KW-1185">Reference proteome</keyword>
<feature type="transmembrane region" description="Helical" evidence="12">
    <location>
        <begin position="150"/>
        <end position="172"/>
    </location>
</feature>
<keyword evidence="6 12" id="KW-1133">Transmembrane helix</keyword>
<comment type="subcellular location">
    <subcellularLocation>
        <location evidence="1">Cell membrane</location>
        <topology evidence="1">Multi-pass membrane protein</topology>
    </subcellularLocation>
</comment>
<proteinExistence type="inferred from homology"/>